<evidence type="ECO:0000313" key="1">
    <source>
        <dbReference type="EMBL" id="PTB62609.1"/>
    </source>
</evidence>
<reference evidence="2" key="1">
    <citation type="submission" date="2016-07" db="EMBL/GenBank/DDBJ databases">
        <title>Multiple horizontal gene transfer events from other fungi enriched the ability of initially mycotrophic Trichoderma (Ascomycota) to feed on dead plant biomass.</title>
        <authorList>
            <consortium name="DOE Joint Genome Institute"/>
            <person name="Atanasova L."/>
            <person name="Chenthamara K."/>
            <person name="Zhang J."/>
            <person name="Grujic M."/>
            <person name="Henrissat B."/>
            <person name="Kuo A."/>
            <person name="Aerts A."/>
            <person name="Salamov A."/>
            <person name="Lipzen A."/>
            <person name="Labutti K."/>
            <person name="Barry K."/>
            <person name="Miao Y."/>
            <person name="Rahimi M.J."/>
            <person name="Shen Q."/>
            <person name="Grigoriev I.V."/>
            <person name="Kubicek C.P."/>
            <person name="Druzhinina I.S."/>
        </authorList>
    </citation>
    <scope>NUCLEOTIDE SEQUENCE [LARGE SCALE GENOMIC DNA]</scope>
    <source>
        <strain evidence="2">TUCIM 6016</strain>
    </source>
</reference>
<name>A0A2T4AZW0_9HYPO</name>
<dbReference type="AlphaFoldDB" id="A0A2T4AZW0"/>
<sequence>MEERRAECLSVYGKEIAKPANPPPLKHRFLTSGHSRRYSSSAESYTNFEVLNRYAHNAGRVTVLRSDLRFLKARMQNPSLKASLSEASNGH</sequence>
<proteinExistence type="predicted"/>
<gene>
    <name evidence="1" type="ORF">BBK36DRAFT_1128725</name>
</gene>
<organism evidence="1 2">
    <name type="scientific">Trichoderma citrinoviride</name>
    <dbReference type="NCBI Taxonomy" id="58853"/>
    <lineage>
        <taxon>Eukaryota</taxon>
        <taxon>Fungi</taxon>
        <taxon>Dikarya</taxon>
        <taxon>Ascomycota</taxon>
        <taxon>Pezizomycotina</taxon>
        <taxon>Sordariomycetes</taxon>
        <taxon>Hypocreomycetidae</taxon>
        <taxon>Hypocreales</taxon>
        <taxon>Hypocreaceae</taxon>
        <taxon>Trichoderma</taxon>
    </lineage>
</organism>
<protein>
    <submittedName>
        <fullName evidence="1">Uncharacterized protein</fullName>
    </submittedName>
</protein>
<accession>A0A2T4AZW0</accession>
<evidence type="ECO:0000313" key="2">
    <source>
        <dbReference type="Proteomes" id="UP000241546"/>
    </source>
</evidence>
<dbReference type="RefSeq" id="XP_024745929.1">
    <property type="nucleotide sequence ID" value="XM_024891654.1"/>
</dbReference>
<dbReference type="Proteomes" id="UP000241546">
    <property type="component" value="Unassembled WGS sequence"/>
</dbReference>
<dbReference type="EMBL" id="KZ680222">
    <property type="protein sequence ID" value="PTB62609.1"/>
    <property type="molecule type" value="Genomic_DNA"/>
</dbReference>
<dbReference type="GeneID" id="36599772"/>
<dbReference type="OrthoDB" id="10426389at2759"/>
<keyword evidence="2" id="KW-1185">Reference proteome</keyword>